<organism evidence="1 2">
    <name type="scientific">Penicillium rubens (strain ATCC 28089 / DSM 1075 / NRRL 1951 / Wisconsin 54-1255)</name>
    <name type="common">Penicillium chrysogenum</name>
    <dbReference type="NCBI Taxonomy" id="500485"/>
    <lineage>
        <taxon>Eukaryota</taxon>
        <taxon>Fungi</taxon>
        <taxon>Dikarya</taxon>
        <taxon>Ascomycota</taxon>
        <taxon>Pezizomycotina</taxon>
        <taxon>Eurotiomycetes</taxon>
        <taxon>Eurotiomycetidae</taxon>
        <taxon>Eurotiales</taxon>
        <taxon>Aspergillaceae</taxon>
        <taxon>Penicillium</taxon>
        <taxon>Penicillium chrysogenum species complex</taxon>
    </lineage>
</organism>
<dbReference type="EMBL" id="AM920436">
    <property type="protein sequence ID" value="CAP95394.1"/>
    <property type="molecule type" value="Genomic_DNA"/>
</dbReference>
<protein>
    <submittedName>
        <fullName evidence="1">Uncharacterized protein</fullName>
    </submittedName>
</protein>
<accession>B6HN67</accession>
<dbReference type="eggNOG" id="ENOG502SRZJ">
    <property type="taxonomic scope" value="Eukaryota"/>
</dbReference>
<dbReference type="AlphaFoldDB" id="B6HN67"/>
<proteinExistence type="predicted"/>
<reference evidence="1 2" key="1">
    <citation type="journal article" date="2008" name="Nat. Biotechnol.">
        <title>Genome sequencing and analysis of the filamentous fungus Penicillium chrysogenum.</title>
        <authorList>
            <person name="van den Berg M.A."/>
            <person name="Albang R."/>
            <person name="Albermann K."/>
            <person name="Badger J.H."/>
            <person name="Daran J.-M."/>
            <person name="Driessen A.J.M."/>
            <person name="Garcia-Estrada C."/>
            <person name="Fedorova N.D."/>
            <person name="Harris D.M."/>
            <person name="Heijne W.H.M."/>
            <person name="Joardar V.S."/>
            <person name="Kiel J.A.K.W."/>
            <person name="Kovalchuk A."/>
            <person name="Martin J.F."/>
            <person name="Nierman W.C."/>
            <person name="Nijland J.G."/>
            <person name="Pronk J.T."/>
            <person name="Roubos J.A."/>
            <person name="van der Klei I.J."/>
            <person name="van Peij N.N.M.E."/>
            <person name="Veenhuis M."/>
            <person name="von Doehren H."/>
            <person name="Wagner C."/>
            <person name="Wortman J.R."/>
            <person name="Bovenberg R.A.L."/>
        </authorList>
    </citation>
    <scope>NUCLEOTIDE SEQUENCE [LARGE SCALE GENOMIC DNA]</scope>
    <source>
        <strain evidence="2">ATCC 28089 / DSM 1075 / NRRL 1951 / Wisconsin 54-1255</strain>
    </source>
</reference>
<dbReference type="VEuPathDB" id="FungiDB:PCH_Pc21g04970"/>
<dbReference type="OrthoDB" id="4155294at2759"/>
<dbReference type="HOGENOM" id="CLU_1428429_0_0_1"/>
<keyword evidence="2" id="KW-1185">Reference proteome</keyword>
<dbReference type="Proteomes" id="UP000000724">
    <property type="component" value="Contig Pc00c21"/>
</dbReference>
<evidence type="ECO:0000313" key="2">
    <source>
        <dbReference type="Proteomes" id="UP000000724"/>
    </source>
</evidence>
<evidence type="ECO:0000313" key="1">
    <source>
        <dbReference type="EMBL" id="CAP95394.1"/>
    </source>
</evidence>
<gene>
    <name evidence="1" type="ORF">Pc21g04970</name>
    <name evidence="1" type="ORF">PCH_Pc21g04970</name>
</gene>
<name>B6HN67_PENRW</name>
<sequence>MDGISICSHPAKVDPNGFLGFQTRDKPHNPSFLRTLCCSRPEVLNHCPYLLHLGFFPESSRRCVGVELQGEEFVNELFKNTLTPPSTLKLQDSVRIGQMKESGLVFFGSPFSGLAEGQRLCSNLMRVPPDDPQIPSAKVQDPTAVLADGVCGSATWGEGHRVLGVFRYAPATGRYKDYCFECRCFLHLCQ</sequence>